<dbReference type="EMBL" id="AKXB02000112">
    <property type="protein sequence ID" value="EMO88957.1"/>
    <property type="molecule type" value="Genomic_DNA"/>
</dbReference>
<accession>M6Y3Q9</accession>
<dbReference type="AlphaFoldDB" id="M6Y3Q9"/>
<reference evidence="1 2" key="1">
    <citation type="submission" date="2013-01" db="EMBL/GenBank/DDBJ databases">
        <authorList>
            <person name="Harkins D.M."/>
            <person name="Durkin A.S."/>
            <person name="Brinkac L.M."/>
            <person name="Haft D.H."/>
            <person name="Selengut J.D."/>
            <person name="Sanka R."/>
            <person name="DePew J."/>
            <person name="Purushe J."/>
            <person name="Whelen A.C."/>
            <person name="Vinetz J.M."/>
            <person name="Sutton G.G."/>
            <person name="Nierman W.C."/>
            <person name="Fouts D.E."/>
        </authorList>
    </citation>
    <scope>NUCLEOTIDE SEQUENCE [LARGE SCALE GENOMIC DNA]</scope>
    <source>
        <strain evidence="1 2">2001034031</strain>
    </source>
</reference>
<proteinExistence type="predicted"/>
<dbReference type="AntiFam" id="ANF00049">
    <property type="entry name" value="Contained within insertion sequence ISlin1"/>
</dbReference>
<gene>
    <name evidence="1" type="ORF">LEP1GSC024_4264</name>
</gene>
<evidence type="ECO:0000313" key="1">
    <source>
        <dbReference type="EMBL" id="EMO88957.1"/>
    </source>
</evidence>
<protein>
    <submittedName>
        <fullName evidence="1">Uncharacterized protein</fullName>
    </submittedName>
</protein>
<organism evidence="1 2">
    <name type="scientific">Leptospira noguchii str. 2001034031</name>
    <dbReference type="NCBI Taxonomy" id="1193053"/>
    <lineage>
        <taxon>Bacteria</taxon>
        <taxon>Pseudomonadati</taxon>
        <taxon>Spirochaetota</taxon>
        <taxon>Spirochaetia</taxon>
        <taxon>Leptospirales</taxon>
        <taxon>Leptospiraceae</taxon>
        <taxon>Leptospira</taxon>
    </lineage>
</organism>
<dbReference type="Proteomes" id="UP000012138">
    <property type="component" value="Unassembled WGS sequence"/>
</dbReference>
<sequence length="171" mass="19678">MGSNSLSCHPKLGKTKASHFYWRAQREFGLTRKGSMNELKQNALLNSASHSLNSMHRFLRVALQVVRQVAFETQHNALYESRCGLKNTHFSSVPTRMSLLTCKKYVFLIEKNLPNFSTSAPTQKLRVGTQFYRGFVVIPTDLILRSKYLWVRLWLPVASRIRPGFLMSNSR</sequence>
<name>M6Y3Q9_9LEPT</name>
<evidence type="ECO:0000313" key="2">
    <source>
        <dbReference type="Proteomes" id="UP000012138"/>
    </source>
</evidence>
<comment type="caution">
    <text evidence="1">The sequence shown here is derived from an EMBL/GenBank/DDBJ whole genome shotgun (WGS) entry which is preliminary data.</text>
</comment>